<evidence type="ECO:0000313" key="12">
    <source>
        <dbReference type="EMBL" id="ETO66051.1"/>
    </source>
</evidence>
<evidence type="ECO:0000256" key="5">
    <source>
        <dbReference type="ARBA" id="ARBA00022692"/>
    </source>
</evidence>
<evidence type="ECO:0000256" key="6">
    <source>
        <dbReference type="ARBA" id="ARBA00022968"/>
    </source>
</evidence>
<evidence type="ECO:0000256" key="3">
    <source>
        <dbReference type="ARBA" id="ARBA00009105"/>
    </source>
</evidence>
<organism evidence="12 13">
    <name type="scientific">Phytophthora nicotianae P1976</name>
    <dbReference type="NCBI Taxonomy" id="1317066"/>
    <lineage>
        <taxon>Eukaryota</taxon>
        <taxon>Sar</taxon>
        <taxon>Stramenopiles</taxon>
        <taxon>Oomycota</taxon>
        <taxon>Peronosporomycetes</taxon>
        <taxon>Peronosporales</taxon>
        <taxon>Peronosporaceae</taxon>
        <taxon>Phytophthora</taxon>
    </lineage>
</organism>
<name>A0A080ZHE0_PHYNI</name>
<dbReference type="AlphaFoldDB" id="A0A080ZHE0"/>
<dbReference type="Proteomes" id="UP000028582">
    <property type="component" value="Unassembled WGS sequence"/>
</dbReference>
<comment type="caution">
    <text evidence="12">The sequence shown here is derived from an EMBL/GenBank/DDBJ whole genome shotgun (WGS) entry which is preliminary data.</text>
</comment>
<feature type="transmembrane region" description="Helical" evidence="11">
    <location>
        <begin position="58"/>
        <end position="76"/>
    </location>
</feature>
<evidence type="ECO:0000256" key="1">
    <source>
        <dbReference type="ARBA" id="ARBA00004394"/>
    </source>
</evidence>
<evidence type="ECO:0000256" key="8">
    <source>
        <dbReference type="ARBA" id="ARBA00023034"/>
    </source>
</evidence>
<comment type="subcellular location">
    <subcellularLocation>
        <location evidence="10">Endomembrane system</location>
        <topology evidence="10">Single-pass membrane protein</topology>
    </subcellularLocation>
    <subcellularLocation>
        <location evidence="1">Golgi apparatus membrane</location>
    </subcellularLocation>
    <subcellularLocation>
        <location evidence="2">Membrane</location>
        <topology evidence="2">Single-pass type II membrane protein</topology>
    </subcellularLocation>
</comment>
<evidence type="ECO:0000256" key="4">
    <source>
        <dbReference type="ARBA" id="ARBA00022679"/>
    </source>
</evidence>
<accession>A0A080ZHE0</accession>
<dbReference type="SUPFAM" id="SSF53448">
    <property type="entry name" value="Nucleotide-diphospho-sugar transferases"/>
    <property type="match status" value="1"/>
</dbReference>
<proteinExistence type="inferred from homology"/>
<evidence type="ECO:0000256" key="7">
    <source>
        <dbReference type="ARBA" id="ARBA00022989"/>
    </source>
</evidence>
<evidence type="ECO:0008006" key="14">
    <source>
        <dbReference type="Google" id="ProtNLM"/>
    </source>
</evidence>
<dbReference type="InterPro" id="IPR029044">
    <property type="entry name" value="Nucleotide-diphossugar_trans"/>
</dbReference>
<evidence type="ECO:0000256" key="2">
    <source>
        <dbReference type="ARBA" id="ARBA00004606"/>
    </source>
</evidence>
<protein>
    <recommendedName>
        <fullName evidence="14">Nucleotide-diphospho-sugar transferase domain-containing protein</fullName>
    </recommendedName>
</protein>
<keyword evidence="8" id="KW-0333">Golgi apparatus</keyword>
<sequence>MIWYSHTIRVLHMATMAEGSTRLRAGPASPSPVLSSPLPRHVGSSTPRHVMFSRWPRLLLYAGFLYVCGLVAFLLHTRAASLSKSLPSNEAFDAVQESSNSQSDAEAIAQAEEHARAVKMLPPGQNRLRELRCIGWRATDSCSPHGPRLPHLDKPCHMMVVHMQSGYCEVEDKQTKERFRVMRRYCRSVRSEGQFRCFDAEDFVNFPVIAKEAVSKAVMPSFALPHVEEGRGGSKGIVMVVYPKMVPSAYASLRTLRGILNCTLPIELWYRPKEMQAAPGSMAPLLQLEASHADLTFREIDDKKATGFGAKVFAIYHSYFEQILFLDSDNVPVRDPSFLFETQEFKEKGAIFWPDFWHPRHTIFNVHGQSLLWELLDQRFVNMFEQESGQLVIDRRRHGAPLELVKFYIFHTPNFFKTFELVHGDKDLFRLAWLKLKAPFHMMDTPPAVAGKAFNNSFCGMTMVQHDANGDVLFLHRNTRKLVGEPKRQNVHLKTLAALRVKEKLLLTRPGGRTKPTMEEVEEELKNGFVTPAPTLDAPEDDGYPDAIYWTHLLSFRSTSKRIHYRIDVHAGLDGFTKGQTCYGVADMAAKNEHFYFQPFTNFSFGDLETQLRQFAMEAAQVVHAHQNDTKIHASRPTQN</sequence>
<dbReference type="InterPro" id="IPR022751">
    <property type="entry name" value="Alpha_mannosyltransferase"/>
</dbReference>
<dbReference type="OrthoDB" id="430354at2759"/>
<comment type="similarity">
    <text evidence="3">Belongs to the MNN1/MNT family.</text>
</comment>
<reference evidence="12 13" key="1">
    <citation type="submission" date="2013-11" db="EMBL/GenBank/DDBJ databases">
        <title>The Genome Sequence of Phytophthora parasitica P1976.</title>
        <authorList>
            <consortium name="The Broad Institute Genomics Platform"/>
            <person name="Russ C."/>
            <person name="Tyler B."/>
            <person name="Panabieres F."/>
            <person name="Shan W."/>
            <person name="Tripathy S."/>
            <person name="Grunwald N."/>
            <person name="Machado M."/>
            <person name="Johnson C.S."/>
            <person name="Walker B."/>
            <person name="Young S."/>
            <person name="Zeng Q."/>
            <person name="Gargeya S."/>
            <person name="Fitzgerald M."/>
            <person name="Haas B."/>
            <person name="Abouelleil A."/>
            <person name="Allen A.W."/>
            <person name="Alvarado L."/>
            <person name="Arachchi H.M."/>
            <person name="Berlin A.M."/>
            <person name="Chapman S.B."/>
            <person name="Gainer-Dewar J."/>
            <person name="Goldberg J."/>
            <person name="Griggs A."/>
            <person name="Gujja S."/>
            <person name="Hansen M."/>
            <person name="Howarth C."/>
            <person name="Imamovic A."/>
            <person name="Ireland A."/>
            <person name="Larimer J."/>
            <person name="McCowan C."/>
            <person name="Murphy C."/>
            <person name="Pearson M."/>
            <person name="Poon T.W."/>
            <person name="Priest M."/>
            <person name="Roberts A."/>
            <person name="Saif S."/>
            <person name="Shea T."/>
            <person name="Sisk P."/>
            <person name="Sykes S."/>
            <person name="Wortman J."/>
            <person name="Nusbaum C."/>
            <person name="Birren B."/>
        </authorList>
    </citation>
    <scope>NUCLEOTIDE SEQUENCE [LARGE SCALE GENOMIC DNA]</scope>
    <source>
        <strain evidence="12 13">P1976</strain>
    </source>
</reference>
<dbReference type="Pfam" id="PF11051">
    <property type="entry name" value="Mannosyl_trans3"/>
    <property type="match status" value="1"/>
</dbReference>
<gene>
    <name evidence="12" type="ORF">F444_16680</name>
</gene>
<dbReference type="PANTHER" id="PTHR31646">
    <property type="entry name" value="ALPHA-1,2-MANNOSYLTRANSFERASE MNN2"/>
    <property type="match status" value="1"/>
</dbReference>
<evidence type="ECO:0000256" key="11">
    <source>
        <dbReference type="SAM" id="Phobius"/>
    </source>
</evidence>
<keyword evidence="7 11" id="KW-1133">Transmembrane helix</keyword>
<dbReference type="GO" id="GO:0046354">
    <property type="term" value="P:mannan biosynthetic process"/>
    <property type="evidence" value="ECO:0007669"/>
    <property type="project" value="TreeGrafter"/>
</dbReference>
<keyword evidence="9 11" id="KW-0472">Membrane</keyword>
<evidence type="ECO:0000256" key="10">
    <source>
        <dbReference type="ARBA" id="ARBA00037847"/>
    </source>
</evidence>
<dbReference type="PANTHER" id="PTHR31646:SF1">
    <property type="entry name" value="ALPHA-1,2-MANNOSYLTRANSFERASE MNN2"/>
    <property type="match status" value="1"/>
</dbReference>
<keyword evidence="4" id="KW-0808">Transferase</keyword>
<dbReference type="GO" id="GO:0000026">
    <property type="term" value="F:alpha-1,2-mannosyltransferase activity"/>
    <property type="evidence" value="ECO:0007669"/>
    <property type="project" value="TreeGrafter"/>
</dbReference>
<dbReference type="EMBL" id="ANJA01003108">
    <property type="protein sequence ID" value="ETO66051.1"/>
    <property type="molecule type" value="Genomic_DNA"/>
</dbReference>
<keyword evidence="6" id="KW-0735">Signal-anchor</keyword>
<dbReference type="GO" id="GO:0000139">
    <property type="term" value="C:Golgi membrane"/>
    <property type="evidence" value="ECO:0007669"/>
    <property type="project" value="UniProtKB-SubCell"/>
</dbReference>
<evidence type="ECO:0000256" key="9">
    <source>
        <dbReference type="ARBA" id="ARBA00023136"/>
    </source>
</evidence>
<evidence type="ECO:0000313" key="13">
    <source>
        <dbReference type="Proteomes" id="UP000028582"/>
    </source>
</evidence>
<keyword evidence="5 11" id="KW-0812">Transmembrane</keyword>